<dbReference type="EMBL" id="CP000246">
    <property type="protein sequence ID" value="ABG82483.1"/>
    <property type="molecule type" value="Genomic_DNA"/>
</dbReference>
<evidence type="ECO:0000313" key="2">
    <source>
        <dbReference type="EMBL" id="ABG82483.1"/>
    </source>
</evidence>
<dbReference type="HOGENOM" id="CLU_098613_0_0_9"/>
<dbReference type="KEGG" id="cpf:CPF_1141"/>
<evidence type="ECO:0000313" key="3">
    <source>
        <dbReference type="Proteomes" id="UP000001823"/>
    </source>
</evidence>
<sequence length="228" mass="27145">MKEKKFRHEIKHYINYSDYRAIKNRLMHIMKIDANASENNEYKIRSLYFDNLNDKVLMEKINGVNYREKFRIRFYNDNHSFIKLEKKSKINGLCSKDSELISKEECEKILKGDIEFLRYSNKPLFIEFYSKIKGDLLKPKSIVDYVREAYIYRLGNVRITFDKKIRTGIYSTNIFDSEVPTIEAIDNNIVVLEVKYDEFLPELIQDIIQTNERRASAISKYAASRIYG</sequence>
<organism evidence="2 3">
    <name type="scientific">Clostridium perfringens (strain ATCC 13124 / DSM 756 / JCM 1290 / NCIMB 6125 / NCTC 8237 / Type A)</name>
    <dbReference type="NCBI Taxonomy" id="195103"/>
    <lineage>
        <taxon>Bacteria</taxon>
        <taxon>Bacillati</taxon>
        <taxon>Bacillota</taxon>
        <taxon>Clostridia</taxon>
        <taxon>Eubacteriales</taxon>
        <taxon>Clostridiaceae</taxon>
        <taxon>Clostridium</taxon>
    </lineage>
</organism>
<gene>
    <name evidence="2" type="ordered locus">CPF_1141</name>
</gene>
<reference evidence="2 3" key="1">
    <citation type="journal article" date="2006" name="Genome Res.">
        <title>Skewed genomic variability in strains of the toxigenic bacterial pathogen, Clostridium perfringens.</title>
        <authorList>
            <person name="Myers G.S."/>
            <person name="Rasko D.A."/>
            <person name="Cheung J.K."/>
            <person name="Ravel J."/>
            <person name="Seshadri R."/>
            <person name="Deboy R.T."/>
            <person name="Ren Q."/>
            <person name="Varga J."/>
            <person name="Awad M.M."/>
            <person name="Brinkac L.M."/>
            <person name="Daugherty S.C."/>
            <person name="Haft D.H."/>
            <person name="Dodson R.J."/>
            <person name="Madupu R."/>
            <person name="Nelson W.C."/>
            <person name="Rosovitz M.J."/>
            <person name="Sullivan S.A."/>
            <person name="Khouri H."/>
            <person name="Dimitrov G.I."/>
            <person name="Watkins K.L."/>
            <person name="Mulligan S."/>
            <person name="Benton J."/>
            <person name="Radune D."/>
            <person name="Fisher D.J."/>
            <person name="Atkins H.S."/>
            <person name="Hiscox T."/>
            <person name="Jost B.H."/>
            <person name="Billington S.J."/>
            <person name="Songer J.G."/>
            <person name="McClane B.A."/>
            <person name="Titball R.W."/>
            <person name="Rood J.I."/>
            <person name="Melville S.B."/>
            <person name="Paulsen I.T."/>
        </authorList>
    </citation>
    <scope>NUCLEOTIDE SEQUENCE [LARGE SCALE GENOMIC DNA]</scope>
    <source>
        <strain evidence="3">ATCC 13124 / DSM 756 / JCM 1290 / NCIMB 6125 / NCTC 8237 / S 107 / Type A</strain>
    </source>
</reference>
<dbReference type="AlphaFoldDB" id="A0A0H2YPP4"/>
<feature type="domain" description="VTC" evidence="1">
    <location>
        <begin position="6"/>
        <end position="224"/>
    </location>
</feature>
<accession>A0A0H2YPP4</accession>
<dbReference type="RefSeq" id="WP_003456340.1">
    <property type="nucleotide sequence ID" value="NC_008261.1"/>
</dbReference>
<dbReference type="GO" id="GO:0006799">
    <property type="term" value="P:polyphosphate biosynthetic process"/>
    <property type="evidence" value="ECO:0007669"/>
    <property type="project" value="UniProtKB-ARBA"/>
</dbReference>
<dbReference type="CDD" id="cd07750">
    <property type="entry name" value="PolyPPase_VTC_like"/>
    <property type="match status" value="1"/>
</dbReference>
<dbReference type="InterPro" id="IPR018966">
    <property type="entry name" value="VTC_domain"/>
</dbReference>
<dbReference type="STRING" id="195103.CPF_1141"/>
<dbReference type="Pfam" id="PF09359">
    <property type="entry name" value="VTC"/>
    <property type="match status" value="1"/>
</dbReference>
<proteinExistence type="predicted"/>
<keyword evidence="3" id="KW-1185">Reference proteome</keyword>
<dbReference type="PaxDb" id="195103-CPF_1141"/>
<evidence type="ECO:0000259" key="1">
    <source>
        <dbReference type="Pfam" id="PF09359"/>
    </source>
</evidence>
<dbReference type="Gene3D" id="3.20.100.30">
    <property type="entry name" value="VTC, catalytic tunnel domain"/>
    <property type="match status" value="1"/>
</dbReference>
<dbReference type="eggNOG" id="COG5036">
    <property type="taxonomic scope" value="Bacteria"/>
</dbReference>
<dbReference type="InterPro" id="IPR042267">
    <property type="entry name" value="VTC_sf"/>
</dbReference>
<protein>
    <recommendedName>
        <fullName evidence="1">VTC domain-containing protein</fullName>
    </recommendedName>
</protein>
<name>A0A0H2YPP4_CLOP1</name>
<dbReference type="Proteomes" id="UP000001823">
    <property type="component" value="Chromosome"/>
</dbReference>